<protein>
    <recommendedName>
        <fullName evidence="2">PX domain-containing protein</fullName>
    </recommendedName>
</protein>
<feature type="coiled-coil region" evidence="1">
    <location>
        <begin position="266"/>
        <end position="300"/>
    </location>
</feature>
<dbReference type="SUPFAM" id="SSF64268">
    <property type="entry name" value="PX domain"/>
    <property type="match status" value="1"/>
</dbReference>
<dbReference type="Pfam" id="PF12828">
    <property type="entry name" value="PXB"/>
    <property type="match status" value="1"/>
</dbReference>
<dbReference type="AlphaFoldDB" id="A0A1X0SFU5"/>
<dbReference type="InterPro" id="IPR024555">
    <property type="entry name" value="PX-associated"/>
</dbReference>
<dbReference type="GO" id="GO:0035091">
    <property type="term" value="F:phosphatidylinositol binding"/>
    <property type="evidence" value="ECO:0007669"/>
    <property type="project" value="InterPro"/>
</dbReference>
<evidence type="ECO:0000259" key="2">
    <source>
        <dbReference type="PROSITE" id="PS50195"/>
    </source>
</evidence>
<dbReference type="PROSITE" id="PS50195">
    <property type="entry name" value="PX"/>
    <property type="match status" value="1"/>
</dbReference>
<dbReference type="InterPro" id="IPR036871">
    <property type="entry name" value="PX_dom_sf"/>
</dbReference>
<gene>
    <name evidence="3" type="ORF">BCV71DRAFT_72057</name>
</gene>
<evidence type="ECO:0000256" key="1">
    <source>
        <dbReference type="SAM" id="Coils"/>
    </source>
</evidence>
<dbReference type="Pfam" id="PF00787">
    <property type="entry name" value="PX"/>
    <property type="match status" value="1"/>
</dbReference>
<dbReference type="InterPro" id="IPR047168">
    <property type="entry name" value="LEC1-like"/>
</dbReference>
<sequence>MDFTPKQLHYLKREMITKQLDFEISSLVHDPETLFLTAKKYPLLSYIFHHMIIRFPLLKQIQQEEFWGKCQTLLNEFNKIQLDNFYCPQHSESSLQKKLIQRKLKKALVFAYCASIKTVQGKEESIKIFESTLNDHRHSSGIEVNIVTVRRVKVKKALLETSHAEFIIETRYPDKRDPIYVNKRHRDFRRLREQLKRHYLHPIPVVPHKHMSTNDAFYREHDRLALRAYLYELIQHPIFGKSQALHSFLVDQPTPFVPDQDCFDRKKADKQRFEEQEKSQEELNERVKDLHKQLDDLKKEILQPGGLIKVFDIIKHTRDIQDLPPSLKKAFEWGRINFAFALRKQFTMVDTAADNLNNLKRTHSLMPYRTISMILKLSNPMSMMKSILDLFLAQPFGSRSLFQRILISNLSQESKSFQKAIEDLEQEIGHANLCEKVYNAVHTSKSDEWQDYTSPTEELLAVLRNDDIKPILSDTELSLCDNNSDEGKKLIKHLYRLWESYAKQKEHDIAMELVFQGVTGDILKECISVFYGPLAQVYKAADISTTIRHVSLFIDDLLNTIEQQDKSIQSFIDLVKRHEQRFYDFVYNVHTQDASDIFNELIKYVDTLFTFMFDGLPGKIDINHSIEQAGITTPELKDQLMSEVNSLCEYRYKQKMYRFERAKKKIMLDNNNNSDSAPQDLEDYYSSEESSSESSLITNMTNDSENIHPFPVLLLIPKVTPYFIQDVIQLLPSTGA</sequence>
<feature type="domain" description="PX" evidence="2">
    <location>
        <begin position="144"/>
        <end position="256"/>
    </location>
</feature>
<dbReference type="SMART" id="SM00312">
    <property type="entry name" value="PX"/>
    <property type="match status" value="1"/>
</dbReference>
<keyword evidence="1" id="KW-0175">Coiled coil</keyword>
<evidence type="ECO:0000313" key="4">
    <source>
        <dbReference type="Proteomes" id="UP000242381"/>
    </source>
</evidence>
<dbReference type="Gene3D" id="3.30.1520.10">
    <property type="entry name" value="Phox-like domain"/>
    <property type="match status" value="1"/>
</dbReference>
<evidence type="ECO:0000313" key="3">
    <source>
        <dbReference type="EMBL" id="ORE23204.1"/>
    </source>
</evidence>
<accession>A0A1X0SFU5</accession>
<dbReference type="Pfam" id="PF12825">
    <property type="entry name" value="DUF3818"/>
    <property type="match status" value="1"/>
</dbReference>
<dbReference type="PANTHER" id="PTHR47185">
    <property type="entry name" value="PX DOMAIN-CONTAINING PROTEIN YPR097W"/>
    <property type="match status" value="1"/>
</dbReference>
<dbReference type="PANTHER" id="PTHR47185:SF1">
    <property type="entry name" value="PX DOMAIN-CONTAINING PROTEIN YPR097W"/>
    <property type="match status" value="1"/>
</dbReference>
<dbReference type="VEuPathDB" id="FungiDB:BCV72DRAFT_213224"/>
<organism evidence="3 4">
    <name type="scientific">Rhizopus microsporus</name>
    <dbReference type="NCBI Taxonomy" id="58291"/>
    <lineage>
        <taxon>Eukaryota</taxon>
        <taxon>Fungi</taxon>
        <taxon>Fungi incertae sedis</taxon>
        <taxon>Mucoromycota</taxon>
        <taxon>Mucoromycotina</taxon>
        <taxon>Mucoromycetes</taxon>
        <taxon>Mucorales</taxon>
        <taxon>Mucorineae</taxon>
        <taxon>Rhizopodaceae</taxon>
        <taxon>Rhizopus</taxon>
    </lineage>
</organism>
<dbReference type="OMA" id="QGFREND"/>
<reference evidence="3 4" key="1">
    <citation type="journal article" date="2016" name="Proc. Natl. Acad. Sci. U.S.A.">
        <title>Lipid metabolic changes in an early divergent fungus govern the establishment of a mutualistic symbiosis with endobacteria.</title>
        <authorList>
            <person name="Lastovetsky O.A."/>
            <person name="Gaspar M.L."/>
            <person name="Mondo S.J."/>
            <person name="LaButti K.M."/>
            <person name="Sandor L."/>
            <person name="Grigoriev I.V."/>
            <person name="Henry S.A."/>
            <person name="Pawlowska T.E."/>
        </authorList>
    </citation>
    <scope>NUCLEOTIDE SEQUENCE [LARGE SCALE GENOMIC DNA]</scope>
    <source>
        <strain evidence="3 4">ATCC 11559</strain>
    </source>
</reference>
<dbReference type="InterPro" id="IPR001683">
    <property type="entry name" value="PX_dom"/>
</dbReference>
<dbReference type="Proteomes" id="UP000242381">
    <property type="component" value="Unassembled WGS sequence"/>
</dbReference>
<dbReference type="InterPro" id="IPR024554">
    <property type="entry name" value="LEC1-like_C"/>
</dbReference>
<proteinExistence type="predicted"/>
<dbReference type="EMBL" id="KV921260">
    <property type="protein sequence ID" value="ORE23204.1"/>
    <property type="molecule type" value="Genomic_DNA"/>
</dbReference>
<name>A0A1X0SFU5_RHIZD</name>